<dbReference type="EMBL" id="DS113193">
    <property type="protein sequence ID" value="EAY21032.1"/>
    <property type="molecule type" value="Genomic_DNA"/>
</dbReference>
<dbReference type="InterPro" id="IPR016024">
    <property type="entry name" value="ARM-type_fold"/>
</dbReference>
<proteinExistence type="predicted"/>
<dbReference type="Gene3D" id="1.25.10.10">
    <property type="entry name" value="Leucine-rich Repeat Variant"/>
    <property type="match status" value="1"/>
</dbReference>
<dbReference type="AlphaFoldDB" id="A2DF40"/>
<dbReference type="SMR" id="A2DF40"/>
<dbReference type="RefSeq" id="XP_001582018.1">
    <property type="nucleotide sequence ID" value="XM_001581968.1"/>
</dbReference>
<dbReference type="InterPro" id="IPR011989">
    <property type="entry name" value="ARM-like"/>
</dbReference>
<reference evidence="1" key="2">
    <citation type="journal article" date="2007" name="Science">
        <title>Draft genome sequence of the sexually transmitted pathogen Trichomonas vaginalis.</title>
        <authorList>
            <person name="Carlton J.M."/>
            <person name="Hirt R.P."/>
            <person name="Silva J.C."/>
            <person name="Delcher A.L."/>
            <person name="Schatz M."/>
            <person name="Zhao Q."/>
            <person name="Wortman J.R."/>
            <person name="Bidwell S.L."/>
            <person name="Alsmark U.C.M."/>
            <person name="Besteiro S."/>
            <person name="Sicheritz-Ponten T."/>
            <person name="Noel C.J."/>
            <person name="Dacks J.B."/>
            <person name="Foster P.G."/>
            <person name="Simillion C."/>
            <person name="Van de Peer Y."/>
            <person name="Miranda-Saavedra D."/>
            <person name="Barton G.J."/>
            <person name="Westrop G.D."/>
            <person name="Mueller S."/>
            <person name="Dessi D."/>
            <person name="Fiori P.L."/>
            <person name="Ren Q."/>
            <person name="Paulsen I."/>
            <person name="Zhang H."/>
            <person name="Bastida-Corcuera F.D."/>
            <person name="Simoes-Barbosa A."/>
            <person name="Brown M.T."/>
            <person name="Hayes R.D."/>
            <person name="Mukherjee M."/>
            <person name="Okumura C.Y."/>
            <person name="Schneider R."/>
            <person name="Smith A.J."/>
            <person name="Vanacova S."/>
            <person name="Villalvazo M."/>
            <person name="Haas B.J."/>
            <person name="Pertea M."/>
            <person name="Feldblyum T.V."/>
            <person name="Utterback T.R."/>
            <person name="Shu C.L."/>
            <person name="Osoegawa K."/>
            <person name="de Jong P.J."/>
            <person name="Hrdy I."/>
            <person name="Horvathova L."/>
            <person name="Zubacova Z."/>
            <person name="Dolezal P."/>
            <person name="Malik S.B."/>
            <person name="Logsdon J.M. Jr."/>
            <person name="Henze K."/>
            <person name="Gupta A."/>
            <person name="Wang C.C."/>
            <person name="Dunne R.L."/>
            <person name="Upcroft J.A."/>
            <person name="Upcroft P."/>
            <person name="White O."/>
            <person name="Salzberg S.L."/>
            <person name="Tang P."/>
            <person name="Chiu C.-H."/>
            <person name="Lee Y.-S."/>
            <person name="Embley T.M."/>
            <person name="Coombs G.H."/>
            <person name="Mottram J.C."/>
            <person name="Tachezy J."/>
            <person name="Fraser-Liggett C.M."/>
            <person name="Johnson P.J."/>
        </authorList>
    </citation>
    <scope>NUCLEOTIDE SEQUENCE [LARGE SCALE GENOMIC DNA]</scope>
    <source>
        <strain evidence="1">G3</strain>
    </source>
</reference>
<dbReference type="SUPFAM" id="SSF48371">
    <property type="entry name" value="ARM repeat"/>
    <property type="match status" value="1"/>
</dbReference>
<dbReference type="Proteomes" id="UP000001542">
    <property type="component" value="Unassembled WGS sequence"/>
</dbReference>
<dbReference type="KEGG" id="tva:5466580"/>
<evidence type="ECO:0008006" key="3">
    <source>
        <dbReference type="Google" id="ProtNLM"/>
    </source>
</evidence>
<dbReference type="VEuPathDB" id="TrichDB:TVAG_172900"/>
<protein>
    <recommendedName>
        <fullName evidence="3">Importin N-terminal domain-containing protein</fullName>
    </recommendedName>
</protein>
<sequence>MTNRLQELLINVQNPELVGEAQFELLELIKAPEVFKELFNILNSNQSESLRSSALAHILRAVEIQDAFQNPELLAPLKSHLLQFAFTHQPQKFIDCTAGLIGDIVEATGIDNWQELIPATLHAIEATETIANSIAVLSNIVKYFSVEAKTQSVEKLLEIIDAGIAYNAWPVRASSFELLSSIVDVLIDKIDITPHIAPVMEYPYDASVFQVQATKDSLDRIWVIVGELIGKDLISEELLAQIYNRLIEIGSNNRIDTYDRALILNAMLGLITKLSDEQLAQVFDLQFLLGPEIIKTGTEFLYDIIQTALTDYDLSIVYALLKARVESSFEQEDEALHAFSILVLANAVVYAPEVLIADTDFLTQTINAAFDTKSTLILESVCYFLDSLDETFTSTSNLVSEWLMKLVPLLVSESSNLRTMAYSATHCLCDILDSMCPQWFSAIWDIRESITQDDFDDYASLLAEGINRTELSDSELTLVIEYVQKFFTENSSIYESAPALIIISSILKKEMSIAGELLPPAMNVTMAALKHPNGSVKTNAIDYLGDIFPSFKSEITENYSQIIEKVREIAYSICEKGKEELEEDQNEEEEEDIGEQSLNVNRVQVAAIGTLAMITKHNKSAEYAKILQECILAGITQREEFEDYTILFTAAAEIVKLLDAFDLDQLFVNLHSQLCEDTNPRFVADAMVPYAKIIRHCGEEQKEKYIESAFEFIKLFFDGQIKCLGGISPLEGRCDYFLMTNVADVIISIVRTPSGYVDELCKVMIEIIKDFENQPAYSFLAAYSDAIEYNTCSEESINNLFEILPDIIKETRDPNMQQNICFLFNVVLQKNNDQVAAVLEYKEIMLDWFNVAREQESGYESLLSNIASMFLTIFALTNLNSDRDVFAASLEQFPPYDTTETEKMAANLVRILTRNGKNLDIETLLACDLAIARLLLLPDNELLDRKISQSTLDQIRQSFISLTNEQLWNFLVEVFGKNESKIEKLRQILGK</sequence>
<organism evidence="1 2">
    <name type="scientific">Trichomonas vaginalis (strain ATCC PRA-98 / G3)</name>
    <dbReference type="NCBI Taxonomy" id="412133"/>
    <lineage>
        <taxon>Eukaryota</taxon>
        <taxon>Metamonada</taxon>
        <taxon>Parabasalia</taxon>
        <taxon>Trichomonadida</taxon>
        <taxon>Trichomonadidae</taxon>
        <taxon>Trichomonas</taxon>
    </lineage>
</organism>
<reference evidence="1" key="1">
    <citation type="submission" date="2006-10" db="EMBL/GenBank/DDBJ databases">
        <authorList>
            <person name="Amadeo P."/>
            <person name="Zhao Q."/>
            <person name="Wortman J."/>
            <person name="Fraser-Liggett C."/>
            <person name="Carlton J."/>
        </authorList>
    </citation>
    <scope>NUCLEOTIDE SEQUENCE</scope>
    <source>
        <strain evidence="1">G3</strain>
    </source>
</reference>
<gene>
    <name evidence="1" type="ORF">TVAG_172900</name>
</gene>
<evidence type="ECO:0000313" key="1">
    <source>
        <dbReference type="EMBL" id="EAY21032.1"/>
    </source>
</evidence>
<dbReference type="OrthoDB" id="10541543at2759"/>
<keyword evidence="2" id="KW-1185">Reference proteome</keyword>
<evidence type="ECO:0000313" key="2">
    <source>
        <dbReference type="Proteomes" id="UP000001542"/>
    </source>
</evidence>
<dbReference type="VEuPathDB" id="TrichDB:TVAGG3_0531880"/>
<dbReference type="InParanoid" id="A2DF40"/>
<name>A2DF40_TRIV3</name>
<accession>A2DF40</accession>